<dbReference type="KEGG" id="sgn:SGRA_2268"/>
<dbReference type="InterPro" id="IPR002477">
    <property type="entry name" value="Peptidoglycan-bd-like"/>
</dbReference>
<dbReference type="OrthoDB" id="5623159at2"/>
<gene>
    <name evidence="2" type="ordered locus">SGRA_2268</name>
</gene>
<sequence>MGRPTLRLYDGYRHTSPHLRDEVAELQTLLKGYGYRVRPDGEFGPYTENCVKHFQYKKRMTPDGIVGPSTWAALLNRPQPSGNYLQFQTSYAKNNPHLLKQLAELNGKYKNAVLRVSQQYGIPASVIAGIGSRESHWGLALTPPGPHGTGDGGHGRGLMQVDDRWHVAFIQSGKWANATENIIYGCAVLKNSMNLFTKKLGWKMSKQLLQAGIAGYNCGPSRALSAHQSGYDIDYYTTGRDYSRNVLERAGWFQLHGWK</sequence>
<keyword evidence="3" id="KW-1185">Reference proteome</keyword>
<organism evidence="2 3">
    <name type="scientific">Saprospira grandis (strain Lewin)</name>
    <dbReference type="NCBI Taxonomy" id="984262"/>
    <lineage>
        <taxon>Bacteria</taxon>
        <taxon>Pseudomonadati</taxon>
        <taxon>Bacteroidota</taxon>
        <taxon>Saprospiria</taxon>
        <taxon>Saprospirales</taxon>
        <taxon>Saprospiraceae</taxon>
        <taxon>Saprospira</taxon>
    </lineage>
</organism>
<dbReference type="Gene3D" id="1.10.530.10">
    <property type="match status" value="1"/>
</dbReference>
<dbReference type="SUPFAM" id="SSF53955">
    <property type="entry name" value="Lysozyme-like"/>
    <property type="match status" value="1"/>
</dbReference>
<reference evidence="2 3" key="1">
    <citation type="journal article" date="2012" name="Stand. Genomic Sci.">
        <title>Complete genome sequencing and analysis of Saprospira grandis str. Lewin, a predatory marine bacterium.</title>
        <authorList>
            <person name="Saw J.H."/>
            <person name="Yuryev A."/>
            <person name="Kanbe M."/>
            <person name="Hou S."/>
            <person name="Young A.G."/>
            <person name="Aizawa S."/>
            <person name="Alam M."/>
        </authorList>
    </citation>
    <scope>NUCLEOTIDE SEQUENCE [LARGE SCALE GENOMIC DNA]</scope>
    <source>
        <strain evidence="2 3">Lewin</strain>
    </source>
</reference>
<dbReference type="Gene3D" id="1.10.101.10">
    <property type="entry name" value="PGBD-like superfamily/PGBD"/>
    <property type="match status" value="1"/>
</dbReference>
<evidence type="ECO:0000313" key="2">
    <source>
        <dbReference type="EMBL" id="AFC24997.1"/>
    </source>
</evidence>
<dbReference type="PANTHER" id="PTHR31698:SF8">
    <property type="entry name" value="LYSOZYME G-RELATED"/>
    <property type="match status" value="1"/>
</dbReference>
<dbReference type="eggNOG" id="COG0741">
    <property type="taxonomic scope" value="Bacteria"/>
</dbReference>
<dbReference type="Proteomes" id="UP000007519">
    <property type="component" value="Chromosome"/>
</dbReference>
<dbReference type="InterPro" id="IPR036365">
    <property type="entry name" value="PGBD-like_sf"/>
</dbReference>
<dbReference type="Pfam" id="PF01471">
    <property type="entry name" value="PG_binding_1"/>
    <property type="match status" value="1"/>
</dbReference>
<protein>
    <submittedName>
        <fullName evidence="2">Peptidoglycan-binding domain 1 protein</fullName>
    </submittedName>
</protein>
<dbReference type="eggNOG" id="COG3409">
    <property type="taxonomic scope" value="Bacteria"/>
</dbReference>
<dbReference type="EMBL" id="CP002831">
    <property type="protein sequence ID" value="AFC24997.1"/>
    <property type="molecule type" value="Genomic_DNA"/>
</dbReference>
<dbReference type="RefSeq" id="WP_015692612.1">
    <property type="nucleotide sequence ID" value="NC_016940.1"/>
</dbReference>
<evidence type="ECO:0000313" key="3">
    <source>
        <dbReference type="Proteomes" id="UP000007519"/>
    </source>
</evidence>
<feature type="domain" description="Peptidoglycan binding-like" evidence="1">
    <location>
        <begin position="21"/>
        <end position="74"/>
    </location>
</feature>
<name>H6L3P9_SAPGL</name>
<dbReference type="InterPro" id="IPR023346">
    <property type="entry name" value="Lysozyme-like_dom_sf"/>
</dbReference>
<evidence type="ECO:0000259" key="1">
    <source>
        <dbReference type="Pfam" id="PF01471"/>
    </source>
</evidence>
<proteinExistence type="predicted"/>
<dbReference type="AlphaFoldDB" id="H6L3P9"/>
<dbReference type="SUPFAM" id="SSF47090">
    <property type="entry name" value="PGBD-like"/>
    <property type="match status" value="1"/>
</dbReference>
<accession>H6L3P9</accession>
<dbReference type="PANTHER" id="PTHR31698">
    <property type="entry name" value="LYSOZYME G FAMILY MEMBER"/>
    <property type="match status" value="1"/>
</dbReference>
<dbReference type="HOGENOM" id="CLU_1073212_0_0_10"/>
<dbReference type="InterPro" id="IPR036366">
    <property type="entry name" value="PGBDSf"/>
</dbReference>
<dbReference type="STRING" id="984262.SGRA_2268"/>